<evidence type="ECO:0000313" key="2">
    <source>
        <dbReference type="EnsemblPlants" id="cds.evm.model.03.874"/>
    </source>
</evidence>
<evidence type="ECO:0000256" key="1">
    <source>
        <dbReference type="SAM" id="MobiDB-lite"/>
    </source>
</evidence>
<dbReference type="AlphaFoldDB" id="A0A803PAS3"/>
<accession>A0A803PAS3</accession>
<dbReference type="Proteomes" id="UP000596661">
    <property type="component" value="Chromosome 3"/>
</dbReference>
<dbReference type="OMA" id="QFTEWAN"/>
<dbReference type="EnsemblPlants" id="evm.model.03.874">
    <property type="protein sequence ID" value="cds.evm.model.03.874"/>
    <property type="gene ID" value="evm.TU.03.874"/>
</dbReference>
<keyword evidence="3" id="KW-1185">Reference proteome</keyword>
<organism evidence="2 3">
    <name type="scientific">Cannabis sativa</name>
    <name type="common">Hemp</name>
    <name type="synonym">Marijuana</name>
    <dbReference type="NCBI Taxonomy" id="3483"/>
    <lineage>
        <taxon>Eukaryota</taxon>
        <taxon>Viridiplantae</taxon>
        <taxon>Streptophyta</taxon>
        <taxon>Embryophyta</taxon>
        <taxon>Tracheophyta</taxon>
        <taxon>Spermatophyta</taxon>
        <taxon>Magnoliopsida</taxon>
        <taxon>eudicotyledons</taxon>
        <taxon>Gunneridae</taxon>
        <taxon>Pentapetalae</taxon>
        <taxon>rosids</taxon>
        <taxon>fabids</taxon>
        <taxon>Rosales</taxon>
        <taxon>Cannabaceae</taxon>
        <taxon>Cannabis</taxon>
    </lineage>
</organism>
<evidence type="ECO:0000313" key="3">
    <source>
        <dbReference type="Proteomes" id="UP000596661"/>
    </source>
</evidence>
<protein>
    <recommendedName>
        <fullName evidence="4">DUF4283 domain-containing protein</fullName>
    </recommendedName>
</protein>
<dbReference type="EMBL" id="UZAU01000269">
    <property type="status" value="NOT_ANNOTATED_CDS"/>
    <property type="molecule type" value="Genomic_DNA"/>
</dbReference>
<dbReference type="InterPro" id="IPR040256">
    <property type="entry name" value="At4g02000-like"/>
</dbReference>
<evidence type="ECO:0008006" key="4">
    <source>
        <dbReference type="Google" id="ProtNLM"/>
    </source>
</evidence>
<name>A0A803PAS3_CANSA</name>
<dbReference type="PANTHER" id="PTHR31286">
    <property type="entry name" value="GLYCINE-RICH CELL WALL STRUCTURAL PROTEIN 1.8-LIKE"/>
    <property type="match status" value="1"/>
</dbReference>
<feature type="region of interest" description="Disordered" evidence="1">
    <location>
        <begin position="51"/>
        <end position="76"/>
    </location>
</feature>
<reference evidence="2" key="2">
    <citation type="submission" date="2021-03" db="UniProtKB">
        <authorList>
            <consortium name="EnsemblPlants"/>
        </authorList>
    </citation>
    <scope>IDENTIFICATION</scope>
</reference>
<dbReference type="Gramene" id="evm.model.03.874">
    <property type="protein sequence ID" value="cds.evm.model.03.874"/>
    <property type="gene ID" value="evm.TU.03.874"/>
</dbReference>
<proteinExistence type="predicted"/>
<sequence>MAKKKRVVRKPAITLNLTDPPSIQDNLIEQEDEPTESNLVEMALQMEDIIQSDLKPGSKTEKQNEGQGSWADEVEKDDSYTNSQQKWKQFTEWANPPFSVFEGFLKQKWGKLSIQQIVRMNGGFTIVKFNDTVTRNLVLEEALSLVKSVPLWIRLYDLGLQYWGTKCLSALVSTLGKPIMTDKVTKERSMVKFARVLVEMDISDEHPRRIEFLNEHGQLIELPVEYEWLPVQCKNCRSYGHLMANCRRKKESNEGNKVVSKQVQKEWGASKINDAEMVVVTEQKQGKDSTQPLQAEKVTDNGGSKGEWKTPKRKVQSKRIVEQKIEVADEKESNSFIVLQGQNGGEKKEINPDEIANG</sequence>
<dbReference type="PANTHER" id="PTHR31286:SF165">
    <property type="entry name" value="DUF4283 DOMAIN-CONTAINING PROTEIN"/>
    <property type="match status" value="1"/>
</dbReference>
<feature type="region of interest" description="Disordered" evidence="1">
    <location>
        <begin position="338"/>
        <end position="358"/>
    </location>
</feature>
<reference evidence="2" key="1">
    <citation type="submission" date="2018-11" db="EMBL/GenBank/DDBJ databases">
        <authorList>
            <person name="Grassa J C."/>
        </authorList>
    </citation>
    <scope>NUCLEOTIDE SEQUENCE [LARGE SCALE GENOMIC DNA]</scope>
</reference>
<feature type="region of interest" description="Disordered" evidence="1">
    <location>
        <begin position="283"/>
        <end position="315"/>
    </location>
</feature>